<evidence type="ECO:0000256" key="1">
    <source>
        <dbReference type="SAM" id="MobiDB-lite"/>
    </source>
</evidence>
<feature type="non-terminal residue" evidence="3">
    <location>
        <position position="787"/>
    </location>
</feature>
<gene>
    <name evidence="3" type="ORF">BINO364_LOCUS8475</name>
</gene>
<evidence type="ECO:0000256" key="2">
    <source>
        <dbReference type="SAM" id="Phobius"/>
    </source>
</evidence>
<sequence>MSVQCKRRVIPSVFLGKQVMDASSYIMQLSRLSIPYSCSLSVRAETGYNIILIIHLLSASTLQEACSQNQDQLIVYELGETFGGYWGHLPDTMMMKKTRRNYTKFYTIKTTQSTITERTHTYTEGTVKMLMKTFPATDKGPDYIRMEVPLVNVSGNLQLDDSLRHTYNSEEMFDFIYDVTPRNGSQYETTIMPLVQFSIRQQKGYGEKPRYELDYNINDFTMDSRSMMFSTKRRITTKKRNWFANRLYTLRKKKKYPFAKKDVPVSSKKLQNGTLVNHESWENVVQSAPVMAIILNKTDLISKDFHNKTDLNKSMRLRLRPSKLRKKRNIQAVQIEKSRPRNITTKKNMVTEDESFNGFSEMQDLARLVELQDDELNRLMLVLTPAITLFENASECPPAHLECQITGTRVCIDSLNACDGVPHCGSYDIYDEDRLLCGVAKGLQHNVYLAAFTFLAVLFTMLYTVHYWLKRCVPRVSEAFFVFSDTSENKLILDTIMRSPTDIDDYSYKCVYSSAFFDDISLPDYKEKVGKSNIFTKIYKACCGFLLCKTKTGNKEQLDVITAKYDSNIAQPNKIFSFTELELRKYGLVFKDEGVQTGGSIDRVSERNKGNKSKPPKKQYAKDSLAKFKITEGQGTVKDNKYTDELNLIKITKEKKSSISQIVRTSERNPIKNKRRNALSPDDEKEIKNTIYERSSNASLVSDKKPVICEIHPEKPKKMDTSKRLRFDETPTLITTVGQEDIIEASNSGRMDSRDKHDLSTIIETENESSSKDFMKFWSSKSKKQKK</sequence>
<keyword evidence="2" id="KW-1133">Transmembrane helix</keyword>
<keyword evidence="4" id="KW-1185">Reference proteome</keyword>
<protein>
    <submittedName>
        <fullName evidence="3">Uncharacterized protein</fullName>
    </submittedName>
</protein>
<reference evidence="3" key="1">
    <citation type="submission" date="2021-12" db="EMBL/GenBank/DDBJ databases">
        <authorList>
            <person name="Martin H S."/>
        </authorList>
    </citation>
    <scope>NUCLEOTIDE SEQUENCE</scope>
</reference>
<dbReference type="Proteomes" id="UP000838878">
    <property type="component" value="Chromosome 3"/>
</dbReference>
<keyword evidence="2" id="KW-0812">Transmembrane</keyword>
<evidence type="ECO:0000313" key="3">
    <source>
        <dbReference type="EMBL" id="CAH0722531.1"/>
    </source>
</evidence>
<feature type="region of interest" description="Disordered" evidence="1">
    <location>
        <begin position="600"/>
        <end position="622"/>
    </location>
</feature>
<organism evidence="3 4">
    <name type="scientific">Brenthis ino</name>
    <name type="common">lesser marbled fritillary</name>
    <dbReference type="NCBI Taxonomy" id="405034"/>
    <lineage>
        <taxon>Eukaryota</taxon>
        <taxon>Metazoa</taxon>
        <taxon>Ecdysozoa</taxon>
        <taxon>Arthropoda</taxon>
        <taxon>Hexapoda</taxon>
        <taxon>Insecta</taxon>
        <taxon>Pterygota</taxon>
        <taxon>Neoptera</taxon>
        <taxon>Endopterygota</taxon>
        <taxon>Lepidoptera</taxon>
        <taxon>Glossata</taxon>
        <taxon>Ditrysia</taxon>
        <taxon>Papilionoidea</taxon>
        <taxon>Nymphalidae</taxon>
        <taxon>Heliconiinae</taxon>
        <taxon>Argynnini</taxon>
        <taxon>Brenthis</taxon>
    </lineage>
</organism>
<evidence type="ECO:0000313" key="4">
    <source>
        <dbReference type="Proteomes" id="UP000838878"/>
    </source>
</evidence>
<dbReference type="OrthoDB" id="7477768at2759"/>
<keyword evidence="2" id="KW-0472">Membrane</keyword>
<feature type="compositionally biased region" description="Basic residues" evidence="1">
    <location>
        <begin position="610"/>
        <end position="619"/>
    </location>
</feature>
<name>A0A8J9YCB6_9NEOP</name>
<dbReference type="AlphaFoldDB" id="A0A8J9YCB6"/>
<accession>A0A8J9YCB6</accession>
<proteinExistence type="predicted"/>
<feature type="transmembrane region" description="Helical" evidence="2">
    <location>
        <begin position="447"/>
        <end position="469"/>
    </location>
</feature>
<dbReference type="EMBL" id="OV170223">
    <property type="protein sequence ID" value="CAH0722531.1"/>
    <property type="molecule type" value="Genomic_DNA"/>
</dbReference>